<evidence type="ECO:0000256" key="2">
    <source>
        <dbReference type="ARBA" id="ARBA00022679"/>
    </source>
</evidence>
<dbReference type="EMBL" id="FMUN01000001">
    <property type="protein sequence ID" value="SCX76154.1"/>
    <property type="molecule type" value="Genomic_DNA"/>
</dbReference>
<protein>
    <submittedName>
        <fullName evidence="5">Glycine/sarcosine N-methyltransferase</fullName>
    </submittedName>
</protein>
<organism evidence="5 6">
    <name type="scientific">Thiohalorhabdus denitrificans</name>
    <dbReference type="NCBI Taxonomy" id="381306"/>
    <lineage>
        <taxon>Bacteria</taxon>
        <taxon>Pseudomonadati</taxon>
        <taxon>Pseudomonadota</taxon>
        <taxon>Gammaproteobacteria</taxon>
        <taxon>Thiohalorhabdales</taxon>
        <taxon>Thiohalorhabdaceae</taxon>
        <taxon>Thiohalorhabdus</taxon>
    </lineage>
</organism>
<dbReference type="GO" id="GO:0046498">
    <property type="term" value="P:S-adenosylhomocysteine metabolic process"/>
    <property type="evidence" value="ECO:0007669"/>
    <property type="project" value="TreeGrafter"/>
</dbReference>
<dbReference type="SUPFAM" id="SSF53335">
    <property type="entry name" value="S-adenosyl-L-methionine-dependent methyltransferases"/>
    <property type="match status" value="1"/>
</dbReference>
<keyword evidence="6" id="KW-1185">Reference proteome</keyword>
<evidence type="ECO:0000313" key="6">
    <source>
        <dbReference type="Proteomes" id="UP000183104"/>
    </source>
</evidence>
<dbReference type="STRING" id="381306.AN478_12805"/>
<dbReference type="GO" id="GO:1901052">
    <property type="term" value="P:sarcosine metabolic process"/>
    <property type="evidence" value="ECO:0007669"/>
    <property type="project" value="TreeGrafter"/>
</dbReference>
<keyword evidence="2 5" id="KW-0808">Transferase</keyword>
<evidence type="ECO:0000259" key="4">
    <source>
        <dbReference type="Pfam" id="PF13649"/>
    </source>
</evidence>
<dbReference type="GO" id="GO:0046500">
    <property type="term" value="P:S-adenosylmethionine metabolic process"/>
    <property type="evidence" value="ECO:0007669"/>
    <property type="project" value="TreeGrafter"/>
</dbReference>
<evidence type="ECO:0000256" key="1">
    <source>
        <dbReference type="ARBA" id="ARBA00022603"/>
    </source>
</evidence>
<dbReference type="PANTHER" id="PTHR16458">
    <property type="entry name" value="GLYCINE N-METHYLTRANSFERASE"/>
    <property type="match status" value="1"/>
</dbReference>
<dbReference type="InterPro" id="IPR014369">
    <property type="entry name" value="Gly/Sar_N_MeTrfase"/>
</dbReference>
<evidence type="ECO:0000256" key="3">
    <source>
        <dbReference type="ARBA" id="ARBA00022691"/>
    </source>
</evidence>
<dbReference type="GO" id="GO:0042802">
    <property type="term" value="F:identical protein binding"/>
    <property type="evidence" value="ECO:0007669"/>
    <property type="project" value="TreeGrafter"/>
</dbReference>
<dbReference type="GO" id="GO:0016594">
    <property type="term" value="F:glycine binding"/>
    <property type="evidence" value="ECO:0007669"/>
    <property type="project" value="TreeGrafter"/>
</dbReference>
<dbReference type="Proteomes" id="UP000183104">
    <property type="component" value="Unassembled WGS sequence"/>
</dbReference>
<dbReference type="GO" id="GO:0032259">
    <property type="term" value="P:methylation"/>
    <property type="evidence" value="ECO:0007669"/>
    <property type="project" value="UniProtKB-KW"/>
</dbReference>
<dbReference type="CDD" id="cd02440">
    <property type="entry name" value="AdoMet_MTases"/>
    <property type="match status" value="1"/>
</dbReference>
<dbReference type="GO" id="GO:1904047">
    <property type="term" value="F:S-adenosyl-L-methionine binding"/>
    <property type="evidence" value="ECO:0007669"/>
    <property type="project" value="TreeGrafter"/>
</dbReference>
<dbReference type="Gene3D" id="3.40.50.150">
    <property type="entry name" value="Vaccinia Virus protein VP39"/>
    <property type="match status" value="1"/>
</dbReference>
<keyword evidence="3" id="KW-0949">S-adenosyl-L-methionine</keyword>
<accession>A0A0N8PMM7</accession>
<reference evidence="6" key="1">
    <citation type="submission" date="2016-10" db="EMBL/GenBank/DDBJ databases">
        <authorList>
            <person name="Varghese N."/>
        </authorList>
    </citation>
    <scope>NUCLEOTIDE SEQUENCE [LARGE SCALE GENOMIC DNA]</scope>
    <source>
        <strain evidence="6">HL 19</strain>
    </source>
</reference>
<dbReference type="PANTHER" id="PTHR16458:SF2">
    <property type="entry name" value="GLYCINE N-METHYLTRANSFERASE"/>
    <property type="match status" value="1"/>
</dbReference>
<dbReference type="Pfam" id="PF13649">
    <property type="entry name" value="Methyltransf_25"/>
    <property type="match status" value="1"/>
</dbReference>
<dbReference type="PROSITE" id="PS51600">
    <property type="entry name" value="SAM_GNMT"/>
    <property type="match status" value="1"/>
</dbReference>
<keyword evidence="1 5" id="KW-0489">Methyltransferase</keyword>
<dbReference type="OrthoDB" id="9772751at2"/>
<dbReference type="PATRIC" id="fig|381306.5.peg.1716"/>
<dbReference type="GO" id="GO:0017174">
    <property type="term" value="F:glycine N-methyltransferase activity"/>
    <property type="evidence" value="ECO:0007669"/>
    <property type="project" value="InterPro"/>
</dbReference>
<dbReference type="InterPro" id="IPR029063">
    <property type="entry name" value="SAM-dependent_MTases_sf"/>
</dbReference>
<gene>
    <name evidence="5" type="ORF">SAMN05661077_0292</name>
</gene>
<name>A0A0N8PMM7_9GAMM</name>
<dbReference type="GO" id="GO:0005829">
    <property type="term" value="C:cytosol"/>
    <property type="evidence" value="ECO:0007669"/>
    <property type="project" value="TreeGrafter"/>
</dbReference>
<dbReference type="Gene3D" id="3.30.46.10">
    <property type="entry name" value="Glycine N-methyltransferase, chain A, domain 1"/>
    <property type="match status" value="1"/>
</dbReference>
<feature type="domain" description="Methyltransferase" evidence="4">
    <location>
        <begin position="52"/>
        <end position="151"/>
    </location>
</feature>
<evidence type="ECO:0000313" key="5">
    <source>
        <dbReference type="EMBL" id="SCX76154.1"/>
    </source>
</evidence>
<dbReference type="InterPro" id="IPR041698">
    <property type="entry name" value="Methyltransf_25"/>
</dbReference>
<dbReference type="GO" id="GO:0051289">
    <property type="term" value="P:protein homotetramerization"/>
    <property type="evidence" value="ECO:0007669"/>
    <property type="project" value="TreeGrafter"/>
</dbReference>
<dbReference type="AlphaFoldDB" id="A0A0N8PMM7"/>
<dbReference type="RefSeq" id="WP_054966996.1">
    <property type="nucleotide sequence ID" value="NZ_FMUN01000001.1"/>
</dbReference>
<dbReference type="GO" id="GO:0006730">
    <property type="term" value="P:one-carbon metabolic process"/>
    <property type="evidence" value="ECO:0007669"/>
    <property type="project" value="TreeGrafter"/>
</dbReference>
<sequence>MTIRNVNTGNQYGQYTPDFVDYWDDLVGWESRAASEGGFYERLLKGSGVREVADVACGTGFNAINLAKSGLVVTAADGSENMIAKTRENAAQMGVTFAETKVADWVKLDKEVGTERFDALVCLGNSFTHLFEHEARRDAMEAFFKVVRPGGVVIIDHRNYDSMLDHGYTSSHQHYYTGKGVDAYPAELNRYLARFEYKFPDGAHFQLNMYPLRQDYVSHLLEDAGFINVERYGDFEKPYDRENVDFIQQVAYKPKA</sequence>
<dbReference type="GO" id="GO:0006111">
    <property type="term" value="P:regulation of gluconeogenesis"/>
    <property type="evidence" value="ECO:0007669"/>
    <property type="project" value="TreeGrafter"/>
</dbReference>
<proteinExistence type="predicted"/>